<dbReference type="KEGG" id="cyt:cce_5001"/>
<sequence>MKLTMNQKLIDSLITIVQSLSDEERQIFEQKLFFDDSLVTTQDIMNLAQKSHSFDFLKDEPDIYTLEDGEPI</sequence>
<evidence type="ECO:0000313" key="1">
    <source>
        <dbReference type="EMBL" id="ACB54347.1"/>
    </source>
</evidence>
<organism evidence="1 2">
    <name type="scientific">Crocosphaera subtropica (strain ATCC 51142 / BH68)</name>
    <name type="common">Cyanothece sp. (strain ATCC 51142)</name>
    <dbReference type="NCBI Taxonomy" id="43989"/>
    <lineage>
        <taxon>Bacteria</taxon>
        <taxon>Bacillati</taxon>
        <taxon>Cyanobacteriota</taxon>
        <taxon>Cyanophyceae</taxon>
        <taxon>Oscillatoriophycideae</taxon>
        <taxon>Chroococcales</taxon>
        <taxon>Aphanothecaceae</taxon>
        <taxon>Crocosphaera</taxon>
        <taxon>Crocosphaera subtropica</taxon>
    </lineage>
</organism>
<evidence type="ECO:0000313" key="2">
    <source>
        <dbReference type="Proteomes" id="UP000001203"/>
    </source>
</evidence>
<dbReference type="AlphaFoldDB" id="B1X2I6"/>
<name>B1X2I6_CROS5</name>
<keyword evidence="2" id="KW-1185">Reference proteome</keyword>
<reference evidence="1 2" key="1">
    <citation type="journal article" date="2008" name="Proc. Natl. Acad. Sci. U.S.A.">
        <title>The genome of Cyanothece 51142, a unicellular diazotrophic cyanobacterium important in the marine nitrogen cycle.</title>
        <authorList>
            <person name="Welsh E.A."/>
            <person name="Liberton M."/>
            <person name="Stoeckel J."/>
            <person name="Loh T."/>
            <person name="Elvitigala T."/>
            <person name="Wang C."/>
            <person name="Wollam A."/>
            <person name="Fulton R.S."/>
            <person name="Clifton S.W."/>
            <person name="Jacobs J.M."/>
            <person name="Aurora R."/>
            <person name="Ghosh B.K."/>
            <person name="Sherman L.A."/>
            <person name="Smith R.D."/>
            <person name="Wilson R.K."/>
            <person name="Pakrasi H.B."/>
        </authorList>
    </citation>
    <scope>NUCLEOTIDE SEQUENCE [LARGE SCALE GENOMIC DNA]</scope>
    <source>
        <strain evidence="2">ATCC 51142 / BH68</strain>
    </source>
</reference>
<dbReference type="STRING" id="43989.cce_5001"/>
<dbReference type="eggNOG" id="ENOG50332PY">
    <property type="taxonomic scope" value="Bacteria"/>
</dbReference>
<protein>
    <submittedName>
        <fullName evidence="1">Uncharacterized protein</fullName>
    </submittedName>
</protein>
<accession>B1X2I6</accession>
<dbReference type="Proteomes" id="UP000001203">
    <property type="component" value="Chromosome linear"/>
</dbReference>
<proteinExistence type="predicted"/>
<dbReference type="EMBL" id="CP000807">
    <property type="protein sequence ID" value="ACB54347.1"/>
    <property type="molecule type" value="Genomic_DNA"/>
</dbReference>
<dbReference type="HOGENOM" id="CLU_181338_0_0_3"/>
<gene>
    <name evidence="1" type="ordered locus">cce_5001</name>
</gene>